<dbReference type="Pfam" id="PF12796">
    <property type="entry name" value="Ank_2"/>
    <property type="match status" value="4"/>
</dbReference>
<dbReference type="Gene3D" id="1.25.40.20">
    <property type="entry name" value="Ankyrin repeat-containing domain"/>
    <property type="match status" value="3"/>
</dbReference>
<feature type="repeat" description="ANK" evidence="3">
    <location>
        <begin position="1170"/>
        <end position="1202"/>
    </location>
</feature>
<dbReference type="InterPro" id="IPR000845">
    <property type="entry name" value="Nucleoside_phosphorylase_d"/>
</dbReference>
<dbReference type="PROSITE" id="PS50088">
    <property type="entry name" value="ANK_REPEAT"/>
    <property type="match status" value="11"/>
</dbReference>
<accession>A0A0F9XFF7</accession>
<dbReference type="GO" id="GO:0003824">
    <property type="term" value="F:catalytic activity"/>
    <property type="evidence" value="ECO:0007669"/>
    <property type="project" value="InterPro"/>
</dbReference>
<dbReference type="SUPFAM" id="SSF48403">
    <property type="entry name" value="Ankyrin repeat"/>
    <property type="match status" value="2"/>
</dbReference>
<evidence type="ECO:0000259" key="7">
    <source>
        <dbReference type="Pfam" id="PF24883"/>
    </source>
</evidence>
<dbReference type="PRINTS" id="PR01415">
    <property type="entry name" value="ANKYRIN"/>
</dbReference>
<organism evidence="8 9">
    <name type="scientific">Trichoderma harzianum</name>
    <name type="common">Hypocrea lixii</name>
    <dbReference type="NCBI Taxonomy" id="5544"/>
    <lineage>
        <taxon>Eukaryota</taxon>
        <taxon>Fungi</taxon>
        <taxon>Dikarya</taxon>
        <taxon>Ascomycota</taxon>
        <taxon>Pezizomycotina</taxon>
        <taxon>Sordariomycetes</taxon>
        <taxon>Hypocreomycetidae</taxon>
        <taxon>Hypocreales</taxon>
        <taxon>Hypocreaceae</taxon>
        <taxon>Trichoderma</taxon>
    </lineage>
</organism>
<dbReference type="OMA" id="IKTHNEY"/>
<dbReference type="Pfam" id="PF01048">
    <property type="entry name" value="PNP_UDP_1"/>
    <property type="match status" value="1"/>
</dbReference>
<dbReference type="Proteomes" id="UP000034112">
    <property type="component" value="Unassembled WGS sequence"/>
</dbReference>
<name>A0A0F9XFF7_TRIHA</name>
<dbReference type="Pfam" id="PF22939">
    <property type="entry name" value="WHD_GPIID"/>
    <property type="match status" value="1"/>
</dbReference>
<feature type="repeat" description="ANK" evidence="3">
    <location>
        <begin position="1503"/>
        <end position="1535"/>
    </location>
</feature>
<feature type="repeat" description="ANK" evidence="3">
    <location>
        <begin position="1103"/>
        <end position="1135"/>
    </location>
</feature>
<feature type="repeat" description="ANK" evidence="3">
    <location>
        <begin position="1236"/>
        <end position="1268"/>
    </location>
</feature>
<evidence type="ECO:0000256" key="3">
    <source>
        <dbReference type="PROSITE-ProRule" id="PRU00023"/>
    </source>
</evidence>
<feature type="repeat" description="ANK" evidence="3">
    <location>
        <begin position="1307"/>
        <end position="1339"/>
    </location>
</feature>
<feature type="repeat" description="ANK" evidence="3">
    <location>
        <begin position="1437"/>
        <end position="1469"/>
    </location>
</feature>
<keyword evidence="1" id="KW-0677">Repeat</keyword>
<keyword evidence="2 3" id="KW-0040">ANK repeat</keyword>
<evidence type="ECO:0000259" key="6">
    <source>
        <dbReference type="Pfam" id="PF22939"/>
    </source>
</evidence>
<dbReference type="PROSITE" id="PS50297">
    <property type="entry name" value="ANK_REP_REGION"/>
    <property type="match status" value="10"/>
</dbReference>
<dbReference type="Pfam" id="PF24883">
    <property type="entry name" value="NPHP3_N"/>
    <property type="match status" value="1"/>
</dbReference>
<dbReference type="PANTHER" id="PTHR24198">
    <property type="entry name" value="ANKYRIN REPEAT AND PROTEIN KINASE DOMAIN-CONTAINING PROTEIN"/>
    <property type="match status" value="1"/>
</dbReference>
<feature type="repeat" description="ANK" evidence="3">
    <location>
        <begin position="1272"/>
        <end position="1304"/>
    </location>
</feature>
<feature type="compositionally biased region" description="Polar residues" evidence="4">
    <location>
        <begin position="55"/>
        <end position="70"/>
    </location>
</feature>
<dbReference type="InterPro" id="IPR056884">
    <property type="entry name" value="NPHP3-like_N"/>
</dbReference>
<feature type="repeat" description="ANK" evidence="3">
    <location>
        <begin position="1340"/>
        <end position="1372"/>
    </location>
</feature>
<evidence type="ECO:0000259" key="5">
    <source>
        <dbReference type="Pfam" id="PF01048"/>
    </source>
</evidence>
<feature type="domain" description="GPI inositol-deacylase winged helix" evidence="6">
    <location>
        <begin position="976"/>
        <end position="1055"/>
    </location>
</feature>
<comment type="caution">
    <text evidence="8">The sequence shown here is derived from an EMBL/GenBank/DDBJ whole genome shotgun (WGS) entry which is preliminary data.</text>
</comment>
<evidence type="ECO:0000313" key="8">
    <source>
        <dbReference type="EMBL" id="KKO99367.1"/>
    </source>
</evidence>
<dbReference type="InterPro" id="IPR035994">
    <property type="entry name" value="Nucleoside_phosphorylase_sf"/>
</dbReference>
<dbReference type="GO" id="GO:0009116">
    <property type="term" value="P:nucleoside metabolic process"/>
    <property type="evidence" value="ECO:0007669"/>
    <property type="project" value="InterPro"/>
</dbReference>
<evidence type="ECO:0000256" key="2">
    <source>
        <dbReference type="ARBA" id="ARBA00023043"/>
    </source>
</evidence>
<dbReference type="InterPro" id="IPR002110">
    <property type="entry name" value="Ankyrin_rpt"/>
</dbReference>
<dbReference type="SMART" id="SM00248">
    <property type="entry name" value="ANK"/>
    <property type="match status" value="13"/>
</dbReference>
<dbReference type="InterPro" id="IPR054471">
    <property type="entry name" value="GPIID_WHD"/>
</dbReference>
<dbReference type="OrthoDB" id="5142935at2759"/>
<evidence type="ECO:0000256" key="1">
    <source>
        <dbReference type="ARBA" id="ARBA00022737"/>
    </source>
</evidence>
<gene>
    <name evidence="8" type="ORF">THAR02_08530</name>
</gene>
<dbReference type="SUPFAM" id="SSF53167">
    <property type="entry name" value="Purine and uridine phosphorylases"/>
    <property type="match status" value="1"/>
</dbReference>
<dbReference type="Gene3D" id="3.40.50.300">
    <property type="entry name" value="P-loop containing nucleotide triphosphate hydrolases"/>
    <property type="match status" value="1"/>
</dbReference>
<feature type="repeat" description="ANK" evidence="3">
    <location>
        <begin position="1203"/>
        <end position="1235"/>
    </location>
</feature>
<dbReference type="Pfam" id="PF00023">
    <property type="entry name" value="Ank"/>
    <property type="match status" value="1"/>
</dbReference>
<dbReference type="Gene3D" id="3.40.50.1580">
    <property type="entry name" value="Nucleoside phosphorylase domain"/>
    <property type="match status" value="1"/>
</dbReference>
<protein>
    <submittedName>
        <fullName evidence="8">Uncharacterized protein</fullName>
    </submittedName>
</protein>
<feature type="repeat" description="ANK" evidence="3">
    <location>
        <begin position="1470"/>
        <end position="1502"/>
    </location>
</feature>
<dbReference type="EMBL" id="JOKZ01000333">
    <property type="protein sequence ID" value="KKO99367.1"/>
    <property type="molecule type" value="Genomic_DNA"/>
</dbReference>
<feature type="compositionally biased region" description="Low complexity" evidence="4">
    <location>
        <begin position="78"/>
        <end position="96"/>
    </location>
</feature>
<evidence type="ECO:0000313" key="9">
    <source>
        <dbReference type="Proteomes" id="UP000034112"/>
    </source>
</evidence>
<feature type="domain" description="Nephrocystin 3-like N-terminal" evidence="7">
    <location>
        <begin position="718"/>
        <end position="883"/>
    </location>
</feature>
<dbReference type="InterPro" id="IPR036770">
    <property type="entry name" value="Ankyrin_rpt-contain_sf"/>
</dbReference>
<evidence type="ECO:0000256" key="4">
    <source>
        <dbReference type="SAM" id="MobiDB-lite"/>
    </source>
</evidence>
<feature type="repeat" description="ANK" evidence="3">
    <location>
        <begin position="1404"/>
        <end position="1436"/>
    </location>
</feature>
<proteinExistence type="predicted"/>
<dbReference type="InterPro" id="IPR027417">
    <property type="entry name" value="P-loop_NTPase"/>
</dbReference>
<sequence length="1548" mass="170762">MVTTRAQARAESGNGADTDSRPRCYESEDDSGSEAEGEDGDDVDEDEMTLVQIPDSAQVSGQNVTSTNPWVSVDTRDSLSSSSSPSPSLLAPSSSSDQLVEQLDDAHTTAIHGAITSRYQPPNQPTFFEQQHELGPPSYRELLQLEFYQTFPHDPTATLCKQHFLQLAERWFLRRQGQTEQTFHNIKEKFPYGGVEKFFEYMRDRDILKQVIWNEKWRQKRPEEFMETLRMGLRYAEIEQARQRRKAIVRTGKRPRCSLESCGKLSCGYCLARKNNNGDLYELVREATAEETHGEWREEDLAAFEEYKRRGVEEEGERADVQPEYTATMMTAEIKTHNEYTVGWVCALPKEQTAATAMLDQRHGDLPKPANDSNTYTLGSIGKHNVVIACLPKGHIGNSPAATVAAQMVSTFPSVRFGLMVGIGGGIPPKVRLGDVVVSTPVGSFPGVVQWDLGKAKDRGFERTGSLNNPPVSLLTALAKLETEHELVGSQIPEYLDQMKQKWPRLAAKYLKSDSLEDILFKANYSHVCQSTTEDHVSSGSSYESEEEESCQHCDKTKIIKRKPRDMRVHYGLIASGNQVIKSATRRDQLNKDLGGNLLCVEMEAAGLMNNFPCIVVRGICDYADSHKNKDWQEYAAAVAAAFAKELLAYVSPSDVDGERTVKDMMSDVLAEVSSTKAVVSNLKSTLDNEIDLRILEWVTPIDYGPQQSDCLRRREPGTCQWLIDSAEYQAWLGARKQTLFCPGIPGAGKTILTSIVVDHLERTYKTDPTVRIAYIYCNYRRQEEQSIEKLLASLLKQLSRGENCVSNCLRGFYKDHVNKRTQISLFEIQMALHSVAENYSTVFIVIDALDECQNLDGSRQKFITELFNLQEKCGWNLFMTSRAIPEIVDRCSKTNISLEIRASAEDIEIYLKGNTSQLPAFVQKNQELQQMIAAGISKAVDGMFQKPISGLGEAEKTVVLAHAYEQAMSRINGQQSGWKELAHNVLLWIVCAERQLTTTELQHALAVEIDELELDKENLPSIQDMVSACAGLVTVDYESNVIRLVHYTTQEYFNQTRKRWFPDADVIMADTCASYLLFKVFEEGAWRDLPYDVIRKDRLPVYGMTSLHLAACFGIEKTVRALLKEQIDVNVKDEKGSTPLSWSACNGHEAVVELLLAMPSIDIHTTGSDGNAPLYEAAENGYIAVVKLLLVAGANPNRGSSFGITPLMCAAENGYIAVVKLLLVAGANPNRGNSIGMTPLMCAAENGDVNVAEVLITAGADPNFKGELGEVNSTALLLAVGQGHEAVVKLLLASGAKVNLSNGHWSDKAALHIAAIEGHGVIVELLLAAGAIPDIRDNDGQTPLWHAAGKGYEAVVKSLIAAGADLNHRNKYDQTPLLHAVRRGVERGLELTLAAGKGPETWDGMTPEVFAIIREQHAVSELLLAAGADPDLGDGEGRTPLWYAADMGVSLFVKALVAAGADPDLGDEDDTTPLHIAAREGRGDTIKQLLAAGAKPDVRNKRGETPLSMAQERGHGAAAELLVDKGSEAESLTSWERTRKRKYKAID</sequence>
<dbReference type="SUPFAM" id="SSF52540">
    <property type="entry name" value="P-loop containing nucleoside triphosphate hydrolases"/>
    <property type="match status" value="1"/>
</dbReference>
<feature type="region of interest" description="Disordered" evidence="4">
    <location>
        <begin position="1"/>
        <end position="99"/>
    </location>
</feature>
<dbReference type="PANTHER" id="PTHR24198:SF165">
    <property type="entry name" value="ANKYRIN REPEAT-CONTAINING PROTEIN-RELATED"/>
    <property type="match status" value="1"/>
</dbReference>
<feature type="domain" description="Nucleoside phosphorylase" evidence="5">
    <location>
        <begin position="565"/>
        <end position="648"/>
    </location>
</feature>
<reference evidence="9" key="1">
    <citation type="journal article" date="2015" name="Genome Announc.">
        <title>Draft whole-genome sequence of the biocontrol agent Trichoderma harzianum T6776.</title>
        <authorList>
            <person name="Baroncelli R."/>
            <person name="Piaggeschi G."/>
            <person name="Fiorini L."/>
            <person name="Bertolini E."/>
            <person name="Zapparata A."/>
            <person name="Pe M.E."/>
            <person name="Sarrocco S."/>
            <person name="Vannacci G."/>
        </authorList>
    </citation>
    <scope>NUCLEOTIDE SEQUENCE [LARGE SCALE GENOMIC DNA]</scope>
    <source>
        <strain evidence="9">T6776</strain>
    </source>
</reference>
<feature type="compositionally biased region" description="Acidic residues" evidence="4">
    <location>
        <begin position="27"/>
        <end position="48"/>
    </location>
</feature>